<sequence length="82" mass="9080">MPESRARKKAAYTPPPAKSAGPKQSPSWYAPVMCALFVIGLAYIVTFYISQGRYPIEALGPWNVILGFGVIMVGFVMATRWR</sequence>
<feature type="region of interest" description="Disordered" evidence="8">
    <location>
        <begin position="1"/>
        <end position="26"/>
    </location>
</feature>
<keyword evidence="3 7" id="KW-0812">Transmembrane</keyword>
<keyword evidence="1 7" id="KW-1003">Cell membrane</keyword>
<evidence type="ECO:0000256" key="8">
    <source>
        <dbReference type="SAM" id="MobiDB-lite"/>
    </source>
</evidence>
<evidence type="ECO:0000313" key="9">
    <source>
        <dbReference type="EMBL" id="MFC6007277.1"/>
    </source>
</evidence>
<evidence type="ECO:0000256" key="1">
    <source>
        <dbReference type="ARBA" id="ARBA00022475"/>
    </source>
</evidence>
<evidence type="ECO:0000256" key="3">
    <source>
        <dbReference type="ARBA" id="ARBA00022692"/>
    </source>
</evidence>
<dbReference type="HAMAP" id="MF_00631">
    <property type="entry name" value="CrgA"/>
    <property type="match status" value="1"/>
</dbReference>
<name>A0ABW1JD62_9ACTN</name>
<keyword evidence="5 7" id="KW-0472">Membrane</keyword>
<keyword evidence="6 7" id="KW-0131">Cell cycle</keyword>
<organism evidence="9 10">
    <name type="scientific">Angustibacter luteus</name>
    <dbReference type="NCBI Taxonomy" id="658456"/>
    <lineage>
        <taxon>Bacteria</taxon>
        <taxon>Bacillati</taxon>
        <taxon>Actinomycetota</taxon>
        <taxon>Actinomycetes</taxon>
        <taxon>Kineosporiales</taxon>
        <taxon>Kineosporiaceae</taxon>
    </lineage>
</organism>
<comment type="subcellular location">
    <subcellularLocation>
        <location evidence="7">Cell membrane</location>
        <topology evidence="7">Multi-pass membrane protein</topology>
    </subcellularLocation>
</comment>
<dbReference type="NCBIfam" id="NF002595">
    <property type="entry name" value="PRK02251.2-1"/>
    <property type="match status" value="1"/>
</dbReference>
<feature type="transmembrane region" description="Helical" evidence="7">
    <location>
        <begin position="61"/>
        <end position="79"/>
    </location>
</feature>
<feature type="transmembrane region" description="Helical" evidence="7">
    <location>
        <begin position="28"/>
        <end position="49"/>
    </location>
</feature>
<protein>
    <recommendedName>
        <fullName evidence="7">Cell division protein CrgA</fullName>
    </recommendedName>
</protein>
<evidence type="ECO:0000256" key="7">
    <source>
        <dbReference type="HAMAP-Rule" id="MF_00631"/>
    </source>
</evidence>
<keyword evidence="10" id="KW-1185">Reference proteome</keyword>
<keyword evidence="4 7" id="KW-1133">Transmembrane helix</keyword>
<dbReference type="Pfam" id="PF06781">
    <property type="entry name" value="CrgA"/>
    <property type="match status" value="1"/>
</dbReference>
<gene>
    <name evidence="7 9" type="primary">crgA</name>
    <name evidence="9" type="ORF">ACFQDO_09065</name>
</gene>
<evidence type="ECO:0000256" key="5">
    <source>
        <dbReference type="ARBA" id="ARBA00023136"/>
    </source>
</evidence>
<evidence type="ECO:0000313" key="10">
    <source>
        <dbReference type="Proteomes" id="UP001596189"/>
    </source>
</evidence>
<reference evidence="10" key="1">
    <citation type="journal article" date="2019" name="Int. J. Syst. Evol. Microbiol.">
        <title>The Global Catalogue of Microorganisms (GCM) 10K type strain sequencing project: providing services to taxonomists for standard genome sequencing and annotation.</title>
        <authorList>
            <consortium name="The Broad Institute Genomics Platform"/>
            <consortium name="The Broad Institute Genome Sequencing Center for Infectious Disease"/>
            <person name="Wu L."/>
            <person name="Ma J."/>
        </authorList>
    </citation>
    <scope>NUCLEOTIDE SEQUENCE [LARGE SCALE GENOMIC DNA]</scope>
    <source>
        <strain evidence="10">KACC 14249</strain>
    </source>
</reference>
<dbReference type="RefSeq" id="WP_345716082.1">
    <property type="nucleotide sequence ID" value="NZ_BAABFP010000004.1"/>
</dbReference>
<comment type="similarity">
    <text evidence="7">Belongs to the CrgA family.</text>
</comment>
<dbReference type="EMBL" id="JBHSRD010000003">
    <property type="protein sequence ID" value="MFC6007277.1"/>
    <property type="molecule type" value="Genomic_DNA"/>
</dbReference>
<accession>A0ABW1JD62</accession>
<comment type="function">
    <text evidence="7">Involved in cell division.</text>
</comment>
<proteinExistence type="inferred from homology"/>
<comment type="caution">
    <text evidence="9">The sequence shown here is derived from an EMBL/GenBank/DDBJ whole genome shotgun (WGS) entry which is preliminary data.</text>
</comment>
<dbReference type="InterPro" id="IPR009619">
    <property type="entry name" value="CrgA"/>
</dbReference>
<evidence type="ECO:0000256" key="6">
    <source>
        <dbReference type="ARBA" id="ARBA00023306"/>
    </source>
</evidence>
<feature type="compositionally biased region" description="Basic residues" evidence="8">
    <location>
        <begin position="1"/>
        <end position="10"/>
    </location>
</feature>
<evidence type="ECO:0000256" key="4">
    <source>
        <dbReference type="ARBA" id="ARBA00022989"/>
    </source>
</evidence>
<dbReference type="GO" id="GO:0051301">
    <property type="term" value="P:cell division"/>
    <property type="evidence" value="ECO:0007669"/>
    <property type="project" value="UniProtKB-KW"/>
</dbReference>
<keyword evidence="2 7" id="KW-0132">Cell division</keyword>
<dbReference type="Proteomes" id="UP001596189">
    <property type="component" value="Unassembled WGS sequence"/>
</dbReference>
<evidence type="ECO:0000256" key="2">
    <source>
        <dbReference type="ARBA" id="ARBA00022618"/>
    </source>
</evidence>